<feature type="signal peptide" evidence="5">
    <location>
        <begin position="1"/>
        <end position="21"/>
    </location>
</feature>
<dbReference type="InterPro" id="IPR036328">
    <property type="entry name" value="MliC_sf"/>
</dbReference>
<dbReference type="SUPFAM" id="SSF141488">
    <property type="entry name" value="YdhA-like"/>
    <property type="match status" value="1"/>
</dbReference>
<feature type="domain" description="C-type lysozyme inhibitor" evidence="6">
    <location>
        <begin position="54"/>
        <end position="113"/>
    </location>
</feature>
<evidence type="ECO:0000256" key="1">
    <source>
        <dbReference type="ARBA" id="ARBA00022729"/>
    </source>
</evidence>
<accession>A0A5D3YL15</accession>
<keyword evidence="8" id="KW-1185">Reference proteome</keyword>
<dbReference type="RefSeq" id="WP_170245608.1">
    <property type="nucleotide sequence ID" value="NZ_VNHY01000002.1"/>
</dbReference>
<gene>
    <name evidence="7" type="ORF">LX73_1355</name>
</gene>
<evidence type="ECO:0000313" key="8">
    <source>
        <dbReference type="Proteomes" id="UP000324595"/>
    </source>
</evidence>
<dbReference type="InterPro" id="IPR018660">
    <property type="entry name" value="MliC"/>
</dbReference>
<protein>
    <submittedName>
        <fullName evidence="7">Membrane-bound lysozyme-inhibitor of c-type lysozyme</fullName>
    </submittedName>
</protein>
<sequence length="234" mass="25891">MFYPKLLLTGCFLFLIIGCNSNNSEKATTVKSPSKKTAISPQLDTVATDRVLVYQCGDSLRTVSYASTDSTWVLLPDTTLKMSRQKSASGEKYKADNHLYWTKGDEALLQLPKGSLMSCSLQPKQKSWAVAKLRGVDFRAMGQEPGWVLEITKGKQIKYVGNYGQDTVYTPAPEPAVQTSGKTVYRVSTEDDTLKIEVWDSPCTDTMNGAQFPVTVHMKANKEEHKGCGKMLTN</sequence>
<organism evidence="7 8">
    <name type="scientific">Fodinibius salinus</name>
    <dbReference type="NCBI Taxonomy" id="860790"/>
    <lineage>
        <taxon>Bacteria</taxon>
        <taxon>Pseudomonadati</taxon>
        <taxon>Balneolota</taxon>
        <taxon>Balneolia</taxon>
        <taxon>Balneolales</taxon>
        <taxon>Balneolaceae</taxon>
        <taxon>Fodinibius</taxon>
    </lineage>
</organism>
<evidence type="ECO:0000313" key="7">
    <source>
        <dbReference type="EMBL" id="TYP93646.1"/>
    </source>
</evidence>
<keyword evidence="2" id="KW-0472">Membrane</keyword>
<reference evidence="7 8" key="1">
    <citation type="submission" date="2019-07" db="EMBL/GenBank/DDBJ databases">
        <title>Genomic Encyclopedia of Archaeal and Bacterial Type Strains, Phase II (KMG-II): from individual species to whole genera.</title>
        <authorList>
            <person name="Goeker M."/>
        </authorList>
    </citation>
    <scope>NUCLEOTIDE SEQUENCE [LARGE SCALE GENOMIC DNA]</scope>
    <source>
        <strain evidence="7 8">DSM 21935</strain>
    </source>
</reference>
<proteinExistence type="predicted"/>
<comment type="caution">
    <text evidence="7">The sequence shown here is derived from an EMBL/GenBank/DDBJ whole genome shotgun (WGS) entry which is preliminary data.</text>
</comment>
<name>A0A5D3YL15_9BACT</name>
<feature type="chain" id="PRO_5023057650" evidence="5">
    <location>
        <begin position="22"/>
        <end position="234"/>
    </location>
</feature>
<dbReference type="Proteomes" id="UP000324595">
    <property type="component" value="Unassembled WGS sequence"/>
</dbReference>
<evidence type="ECO:0000256" key="3">
    <source>
        <dbReference type="ARBA" id="ARBA00023139"/>
    </source>
</evidence>
<dbReference type="AlphaFoldDB" id="A0A5D3YL15"/>
<evidence type="ECO:0000256" key="5">
    <source>
        <dbReference type="SAM" id="SignalP"/>
    </source>
</evidence>
<keyword evidence="4" id="KW-0449">Lipoprotein</keyword>
<dbReference type="Gene3D" id="2.40.128.200">
    <property type="match status" value="1"/>
</dbReference>
<evidence type="ECO:0000256" key="2">
    <source>
        <dbReference type="ARBA" id="ARBA00023136"/>
    </source>
</evidence>
<dbReference type="PROSITE" id="PS51257">
    <property type="entry name" value="PROKAR_LIPOPROTEIN"/>
    <property type="match status" value="1"/>
</dbReference>
<dbReference type="EMBL" id="VNHY01000002">
    <property type="protein sequence ID" value="TYP93646.1"/>
    <property type="molecule type" value="Genomic_DNA"/>
</dbReference>
<dbReference type="Pfam" id="PF09864">
    <property type="entry name" value="MliC"/>
    <property type="match status" value="1"/>
</dbReference>
<evidence type="ECO:0000259" key="6">
    <source>
        <dbReference type="Pfam" id="PF09864"/>
    </source>
</evidence>
<keyword evidence="1 5" id="KW-0732">Signal</keyword>
<keyword evidence="3" id="KW-0564">Palmitate</keyword>
<evidence type="ECO:0000256" key="4">
    <source>
        <dbReference type="ARBA" id="ARBA00023288"/>
    </source>
</evidence>